<evidence type="ECO:0000313" key="4">
    <source>
        <dbReference type="EMBL" id="ACK66835.1"/>
    </source>
</evidence>
<feature type="compositionally biased region" description="Basic and acidic residues" evidence="2">
    <location>
        <begin position="346"/>
        <end position="368"/>
    </location>
</feature>
<gene>
    <name evidence="4" type="ordered locus">PCC8801_2836</name>
</gene>
<accession>B7JUY3</accession>
<dbReference type="STRING" id="41431.PCC8801_2836"/>
<feature type="coiled-coil region" evidence="1">
    <location>
        <begin position="83"/>
        <end position="110"/>
    </location>
</feature>
<keyword evidence="1" id="KW-0175">Coiled coil</keyword>
<feature type="transmembrane region" description="Helical" evidence="3">
    <location>
        <begin position="59"/>
        <end position="81"/>
    </location>
</feature>
<sequence length="368" mass="42326">MNIIKTRSNLLTSIVLLIVLIFFVVSVIYVFSPLYFDWQIFHNNPLYKNKEKFNSSLEVAKVVVTAWGTIGTIAGGIVLFLNFKNATENTKIANKNAEAANRNAKLAEDRLVTERFSKAVEQLGSDKIQTRLGAIYSLEQIAKDSDIYHSIVIGVLTSFLRINSHTQLTILEIYTTLKVIQRQTLEKKSSDYNLDFCNAAFSNIDFFEIKFNAANFDRVTFYRCNFKGLYFDKASFYKANFTECFFEGCNFNSSNFEKADFYGCNLKKSNFDGSNFEGVVFDRVDFEKSKFDGSNFNEVSIYNPSNLKNKQIKSSCNWDKAIFAQRKYDQEKNEWIVENQQSNEAKIQEIKNDKASDPKESPDCSKWQ</sequence>
<dbReference type="OrthoDB" id="528527at2"/>
<dbReference type="HOGENOM" id="CLU_033401_0_1_3"/>
<protein>
    <submittedName>
        <fullName evidence="4">Pentapeptide repeat protein</fullName>
    </submittedName>
</protein>
<dbReference type="PANTHER" id="PTHR14136">
    <property type="entry name" value="BTB_POZ DOMAIN-CONTAINING PROTEIN KCTD9"/>
    <property type="match status" value="1"/>
</dbReference>
<dbReference type="EMBL" id="CP001287">
    <property type="protein sequence ID" value="ACK66835.1"/>
    <property type="molecule type" value="Genomic_DNA"/>
</dbReference>
<evidence type="ECO:0000256" key="3">
    <source>
        <dbReference type="SAM" id="Phobius"/>
    </source>
</evidence>
<feature type="transmembrane region" description="Helical" evidence="3">
    <location>
        <begin position="12"/>
        <end position="36"/>
    </location>
</feature>
<dbReference type="AlphaFoldDB" id="B7JUY3"/>
<dbReference type="InterPro" id="IPR001646">
    <property type="entry name" value="5peptide_repeat"/>
</dbReference>
<evidence type="ECO:0000313" key="5">
    <source>
        <dbReference type="Proteomes" id="UP000008204"/>
    </source>
</evidence>
<name>B7JUY3_RIPO1</name>
<dbReference type="SUPFAM" id="SSF141571">
    <property type="entry name" value="Pentapeptide repeat-like"/>
    <property type="match status" value="1"/>
</dbReference>
<keyword evidence="3" id="KW-0472">Membrane</keyword>
<proteinExistence type="predicted"/>
<keyword evidence="5" id="KW-1185">Reference proteome</keyword>
<keyword evidence="3" id="KW-1133">Transmembrane helix</keyword>
<dbReference type="Gene3D" id="2.160.20.80">
    <property type="entry name" value="E3 ubiquitin-protein ligase SopA"/>
    <property type="match status" value="1"/>
</dbReference>
<feature type="region of interest" description="Disordered" evidence="2">
    <location>
        <begin position="340"/>
        <end position="368"/>
    </location>
</feature>
<dbReference type="Proteomes" id="UP000008204">
    <property type="component" value="Chromosome"/>
</dbReference>
<dbReference type="Pfam" id="PF13599">
    <property type="entry name" value="Pentapeptide_4"/>
    <property type="match status" value="1"/>
</dbReference>
<evidence type="ECO:0000256" key="1">
    <source>
        <dbReference type="SAM" id="Coils"/>
    </source>
</evidence>
<keyword evidence="3" id="KW-0812">Transmembrane</keyword>
<organism evidence="4 5">
    <name type="scientific">Rippkaea orientalis (strain PCC 8801 / RF-1)</name>
    <name type="common">Cyanothece sp. (strain PCC 8801)</name>
    <dbReference type="NCBI Taxonomy" id="41431"/>
    <lineage>
        <taxon>Bacteria</taxon>
        <taxon>Bacillati</taxon>
        <taxon>Cyanobacteriota</taxon>
        <taxon>Cyanophyceae</taxon>
        <taxon>Oscillatoriophycideae</taxon>
        <taxon>Chroococcales</taxon>
        <taxon>Aphanothecaceae</taxon>
        <taxon>Rippkaea</taxon>
        <taxon>Rippkaea orientalis</taxon>
    </lineage>
</organism>
<dbReference type="RefSeq" id="WP_012596101.1">
    <property type="nucleotide sequence ID" value="NC_011726.1"/>
</dbReference>
<dbReference type="KEGG" id="cyp:PCC8801_2836"/>
<dbReference type="PANTHER" id="PTHR14136:SF17">
    <property type="entry name" value="BTB_POZ DOMAIN-CONTAINING PROTEIN KCTD9"/>
    <property type="match status" value="1"/>
</dbReference>
<dbReference type="InterPro" id="IPR051082">
    <property type="entry name" value="Pentapeptide-BTB/POZ_domain"/>
</dbReference>
<evidence type="ECO:0000256" key="2">
    <source>
        <dbReference type="SAM" id="MobiDB-lite"/>
    </source>
</evidence>
<reference evidence="5" key="1">
    <citation type="journal article" date="2011" name="MBio">
        <title>Novel metabolic attributes of the genus Cyanothece, comprising a group of unicellular nitrogen-fixing Cyanobacteria.</title>
        <authorList>
            <person name="Bandyopadhyay A."/>
            <person name="Elvitigala T."/>
            <person name="Welsh E."/>
            <person name="Stockel J."/>
            <person name="Liberton M."/>
            <person name="Min H."/>
            <person name="Sherman L.A."/>
            <person name="Pakrasi H.B."/>
        </authorList>
    </citation>
    <scope>NUCLEOTIDE SEQUENCE [LARGE SCALE GENOMIC DNA]</scope>
    <source>
        <strain evidence="5">PCC 8801</strain>
    </source>
</reference>
<dbReference type="eggNOG" id="COG1357">
    <property type="taxonomic scope" value="Bacteria"/>
</dbReference>